<feature type="transmembrane region" description="Helical" evidence="5">
    <location>
        <begin position="34"/>
        <end position="55"/>
    </location>
</feature>
<proteinExistence type="predicted"/>
<accession>X1RK40</accession>
<dbReference type="AlphaFoldDB" id="X1RK40"/>
<evidence type="ECO:0008006" key="7">
    <source>
        <dbReference type="Google" id="ProtNLM"/>
    </source>
</evidence>
<evidence type="ECO:0000256" key="2">
    <source>
        <dbReference type="ARBA" id="ARBA00022692"/>
    </source>
</evidence>
<reference evidence="6" key="1">
    <citation type="journal article" date="2014" name="Front. Microbiol.">
        <title>High frequency of phylogenetically diverse reductive dehalogenase-homologous genes in deep subseafloor sedimentary metagenomes.</title>
        <authorList>
            <person name="Kawai M."/>
            <person name="Futagami T."/>
            <person name="Toyoda A."/>
            <person name="Takaki Y."/>
            <person name="Nishi S."/>
            <person name="Hori S."/>
            <person name="Arai W."/>
            <person name="Tsubouchi T."/>
            <person name="Morono Y."/>
            <person name="Uchiyama I."/>
            <person name="Ito T."/>
            <person name="Fujiyama A."/>
            <person name="Inagaki F."/>
            <person name="Takami H."/>
        </authorList>
    </citation>
    <scope>NUCLEOTIDE SEQUENCE</scope>
    <source>
        <strain evidence="6">Expedition CK06-06</strain>
    </source>
</reference>
<feature type="non-terminal residue" evidence="6">
    <location>
        <position position="1"/>
    </location>
</feature>
<comment type="caution">
    <text evidence="6">The sequence shown here is derived from an EMBL/GenBank/DDBJ whole genome shotgun (WGS) entry which is preliminary data.</text>
</comment>
<organism evidence="6">
    <name type="scientific">marine sediment metagenome</name>
    <dbReference type="NCBI Taxonomy" id="412755"/>
    <lineage>
        <taxon>unclassified sequences</taxon>
        <taxon>metagenomes</taxon>
        <taxon>ecological metagenomes</taxon>
    </lineage>
</organism>
<keyword evidence="4 5" id="KW-0472">Membrane</keyword>
<gene>
    <name evidence="6" type="ORF">S12H4_23046</name>
</gene>
<dbReference type="Pfam" id="PF01925">
    <property type="entry name" value="TauE"/>
    <property type="match status" value="1"/>
</dbReference>
<keyword evidence="2 5" id="KW-0812">Transmembrane</keyword>
<feature type="transmembrane region" description="Helical" evidence="5">
    <location>
        <begin position="7"/>
        <end position="28"/>
    </location>
</feature>
<evidence type="ECO:0000256" key="4">
    <source>
        <dbReference type="ARBA" id="ARBA00023136"/>
    </source>
</evidence>
<evidence type="ECO:0000313" key="6">
    <source>
        <dbReference type="EMBL" id="GAI80968.1"/>
    </source>
</evidence>
<keyword evidence="3 5" id="KW-1133">Transmembrane helix</keyword>
<dbReference type="GO" id="GO:0016020">
    <property type="term" value="C:membrane"/>
    <property type="evidence" value="ECO:0007669"/>
    <property type="project" value="UniProtKB-SubCell"/>
</dbReference>
<evidence type="ECO:0000256" key="3">
    <source>
        <dbReference type="ARBA" id="ARBA00022989"/>
    </source>
</evidence>
<dbReference type="InterPro" id="IPR002781">
    <property type="entry name" value="TM_pro_TauE-like"/>
</dbReference>
<comment type="subcellular location">
    <subcellularLocation>
        <location evidence="1">Membrane</location>
        <topology evidence="1">Multi-pass membrane protein</topology>
    </subcellularLocation>
</comment>
<sequence length="86" mass="9104">GVKLKSAIGITSLAEGLTCLVGVITYLIFTNHTIEWNLAPSLVLGAILSVPLAAYTVKKFKGKHLKLIMGIATLILGLVTLGKLFL</sequence>
<name>X1RK40_9ZZZZ</name>
<feature type="transmembrane region" description="Helical" evidence="5">
    <location>
        <begin position="67"/>
        <end position="85"/>
    </location>
</feature>
<dbReference type="EMBL" id="BARW01012151">
    <property type="protein sequence ID" value="GAI80968.1"/>
    <property type="molecule type" value="Genomic_DNA"/>
</dbReference>
<protein>
    <recommendedName>
        <fullName evidence="7">Membrane transporter protein</fullName>
    </recommendedName>
</protein>
<evidence type="ECO:0000256" key="1">
    <source>
        <dbReference type="ARBA" id="ARBA00004141"/>
    </source>
</evidence>
<evidence type="ECO:0000256" key="5">
    <source>
        <dbReference type="SAM" id="Phobius"/>
    </source>
</evidence>